<gene>
    <name evidence="9" type="primary">fepG</name>
    <name evidence="9" type="ORF">NUM_26430</name>
</gene>
<dbReference type="PANTHER" id="PTHR30472:SF24">
    <property type="entry name" value="FERRIC ENTEROBACTIN TRANSPORT SYSTEM PERMEASE PROTEIN FEPG"/>
    <property type="match status" value="1"/>
</dbReference>
<evidence type="ECO:0000256" key="2">
    <source>
        <dbReference type="ARBA" id="ARBA00007935"/>
    </source>
</evidence>
<organism evidence="9 10">
    <name type="scientific">Actinocatenispora comari</name>
    <dbReference type="NCBI Taxonomy" id="2807577"/>
    <lineage>
        <taxon>Bacteria</taxon>
        <taxon>Bacillati</taxon>
        <taxon>Actinomycetota</taxon>
        <taxon>Actinomycetes</taxon>
        <taxon>Micromonosporales</taxon>
        <taxon>Micromonosporaceae</taxon>
        <taxon>Actinocatenispora</taxon>
    </lineage>
</organism>
<dbReference type="AlphaFoldDB" id="A0A8J4A9L2"/>
<feature type="transmembrane region" description="Helical" evidence="8">
    <location>
        <begin position="37"/>
        <end position="60"/>
    </location>
</feature>
<accession>A0A8J4A9L2</accession>
<feature type="transmembrane region" description="Helical" evidence="8">
    <location>
        <begin position="269"/>
        <end position="296"/>
    </location>
</feature>
<evidence type="ECO:0000256" key="8">
    <source>
        <dbReference type="SAM" id="Phobius"/>
    </source>
</evidence>
<dbReference type="SUPFAM" id="SSF81345">
    <property type="entry name" value="ABC transporter involved in vitamin B12 uptake, BtuC"/>
    <property type="match status" value="1"/>
</dbReference>
<reference evidence="10" key="1">
    <citation type="journal article" date="2021" name="Int. J. Syst. Evol. Microbiol.">
        <title>Actinocatenispora comari sp. nov., an endophytic actinomycete isolated from aerial parts of Comarum salesowianum.</title>
        <authorList>
            <person name="Oyunbileg N."/>
            <person name="Iizaka Y."/>
            <person name="Hamada M."/>
            <person name="Davaapurev B.O."/>
            <person name="Fukumoto A."/>
            <person name="Tsetseg B."/>
            <person name="Kato F."/>
            <person name="Tamura T."/>
            <person name="Batkhuu J."/>
            <person name="Anzai Y."/>
        </authorList>
    </citation>
    <scope>NUCLEOTIDE SEQUENCE [LARGE SCALE GENOMIC DNA]</scope>
    <source>
        <strain evidence="10">NUM-2625</strain>
    </source>
</reference>
<feature type="transmembrane region" description="Helical" evidence="8">
    <location>
        <begin position="308"/>
        <end position="325"/>
    </location>
</feature>
<keyword evidence="10" id="KW-1185">Reference proteome</keyword>
<dbReference type="GO" id="GO:0022857">
    <property type="term" value="F:transmembrane transporter activity"/>
    <property type="evidence" value="ECO:0007669"/>
    <property type="project" value="InterPro"/>
</dbReference>
<dbReference type="PANTHER" id="PTHR30472">
    <property type="entry name" value="FERRIC ENTEROBACTIN TRANSPORT SYSTEM PERMEASE PROTEIN"/>
    <property type="match status" value="1"/>
</dbReference>
<evidence type="ECO:0000313" key="10">
    <source>
        <dbReference type="Proteomes" id="UP000614996"/>
    </source>
</evidence>
<keyword evidence="3" id="KW-0813">Transport</keyword>
<dbReference type="Gene3D" id="1.10.3470.10">
    <property type="entry name" value="ABC transporter involved in vitamin B12 uptake, BtuC"/>
    <property type="match status" value="1"/>
</dbReference>
<name>A0A8J4A9L2_9ACTN</name>
<keyword evidence="4" id="KW-1003">Cell membrane</keyword>
<evidence type="ECO:0000256" key="6">
    <source>
        <dbReference type="ARBA" id="ARBA00022989"/>
    </source>
</evidence>
<evidence type="ECO:0000256" key="5">
    <source>
        <dbReference type="ARBA" id="ARBA00022692"/>
    </source>
</evidence>
<comment type="subcellular location">
    <subcellularLocation>
        <location evidence="1">Cell membrane</location>
        <topology evidence="1">Multi-pass membrane protein</topology>
    </subcellularLocation>
</comment>
<sequence>MSLGTQHSDGPAAPSRVDFGRRVRILRRRRGSVSLRIDLRTAGVCLALTGLGVLVALIALGLGDFRVSVPDVVRALFGASDRAVGMVVVDWRLPRVLLALLLGAALGLSGGIFQSLTRNPLGSPDIVGFNTGAYTGALLVIVFVGGDHYLTAGGALVGGIVTAAAVYLLAFRRGVQGFRLIIVGIAVAAMLGSVNTWLLLRADLQTAMSAAVWGAGSLNGLGWGSVTPVAVLLAVLLPCVAVLGPKLKYLELGDDTARALGLRAEPLRLGLIVVGVALTAVATAAAGPISFVALAAPQVARRLTRTPGVGLLPAALLGAVLLLVSDQLAQHALPADLPVGVVTVSIGGAYLIWLLVKEARRQ</sequence>
<dbReference type="InterPro" id="IPR037294">
    <property type="entry name" value="ABC_BtuC-like"/>
</dbReference>
<keyword evidence="6 8" id="KW-1133">Transmembrane helix</keyword>
<keyword evidence="7 8" id="KW-0472">Membrane</keyword>
<dbReference type="Proteomes" id="UP000614996">
    <property type="component" value="Unassembled WGS sequence"/>
</dbReference>
<feature type="transmembrane region" description="Helical" evidence="8">
    <location>
        <begin position="126"/>
        <end position="145"/>
    </location>
</feature>
<dbReference type="CDD" id="cd06550">
    <property type="entry name" value="TM_ABC_iron-siderophores_like"/>
    <property type="match status" value="1"/>
</dbReference>
<feature type="transmembrane region" description="Helical" evidence="8">
    <location>
        <begin position="96"/>
        <end position="114"/>
    </location>
</feature>
<comment type="caution">
    <text evidence="9">The sequence shown here is derived from an EMBL/GenBank/DDBJ whole genome shotgun (WGS) entry which is preliminary data.</text>
</comment>
<dbReference type="GO" id="GO:0033214">
    <property type="term" value="P:siderophore-iron import into cell"/>
    <property type="evidence" value="ECO:0007669"/>
    <property type="project" value="TreeGrafter"/>
</dbReference>
<evidence type="ECO:0000256" key="3">
    <source>
        <dbReference type="ARBA" id="ARBA00022448"/>
    </source>
</evidence>
<dbReference type="EMBL" id="BOPO01000045">
    <property type="protein sequence ID" value="GIL27389.1"/>
    <property type="molecule type" value="Genomic_DNA"/>
</dbReference>
<evidence type="ECO:0000256" key="4">
    <source>
        <dbReference type="ARBA" id="ARBA00022475"/>
    </source>
</evidence>
<dbReference type="GO" id="GO:0005886">
    <property type="term" value="C:plasma membrane"/>
    <property type="evidence" value="ECO:0007669"/>
    <property type="project" value="UniProtKB-SubCell"/>
</dbReference>
<evidence type="ECO:0000256" key="7">
    <source>
        <dbReference type="ARBA" id="ARBA00023136"/>
    </source>
</evidence>
<comment type="similarity">
    <text evidence="2">Belongs to the binding-protein-dependent transport system permease family. FecCD subfamily.</text>
</comment>
<evidence type="ECO:0000256" key="1">
    <source>
        <dbReference type="ARBA" id="ARBA00004651"/>
    </source>
</evidence>
<feature type="transmembrane region" description="Helical" evidence="8">
    <location>
        <begin position="337"/>
        <end position="356"/>
    </location>
</feature>
<evidence type="ECO:0000313" key="9">
    <source>
        <dbReference type="EMBL" id="GIL27389.1"/>
    </source>
</evidence>
<dbReference type="InterPro" id="IPR000522">
    <property type="entry name" value="ABC_transptr_permease_BtuC"/>
</dbReference>
<feature type="transmembrane region" description="Helical" evidence="8">
    <location>
        <begin position="152"/>
        <end position="171"/>
    </location>
</feature>
<feature type="transmembrane region" description="Helical" evidence="8">
    <location>
        <begin position="177"/>
        <end position="200"/>
    </location>
</feature>
<proteinExistence type="inferred from homology"/>
<keyword evidence="5 8" id="KW-0812">Transmembrane</keyword>
<dbReference type="Pfam" id="PF01032">
    <property type="entry name" value="FecCD"/>
    <property type="match status" value="1"/>
</dbReference>
<feature type="transmembrane region" description="Helical" evidence="8">
    <location>
        <begin position="221"/>
        <end position="243"/>
    </location>
</feature>
<protein>
    <submittedName>
        <fullName evidence="9">Iron-enterobactin transporter permease</fullName>
    </submittedName>
</protein>